<dbReference type="InterPro" id="IPR013766">
    <property type="entry name" value="Thioredoxin_domain"/>
</dbReference>
<dbReference type="GO" id="GO:0030313">
    <property type="term" value="C:cell envelope"/>
    <property type="evidence" value="ECO:0007669"/>
    <property type="project" value="UniProtKB-SubCell"/>
</dbReference>
<dbReference type="InterPro" id="IPR013740">
    <property type="entry name" value="Redoxin"/>
</dbReference>
<protein>
    <submittedName>
        <fullName evidence="6">TlpA family protein disulfide reductase</fullName>
    </submittedName>
</protein>
<dbReference type="PANTHER" id="PTHR42852:SF6">
    <property type="entry name" value="THIOL:DISULFIDE INTERCHANGE PROTEIN DSBE"/>
    <property type="match status" value="1"/>
</dbReference>
<dbReference type="InterPro" id="IPR036249">
    <property type="entry name" value="Thioredoxin-like_sf"/>
</dbReference>
<evidence type="ECO:0000313" key="7">
    <source>
        <dbReference type="Proteomes" id="UP000321080"/>
    </source>
</evidence>
<dbReference type="InterPro" id="IPR050553">
    <property type="entry name" value="Thioredoxin_ResA/DsbE_sf"/>
</dbReference>
<dbReference type="PROSITE" id="PS51257">
    <property type="entry name" value="PROKAR_LIPOPROTEIN"/>
    <property type="match status" value="1"/>
</dbReference>
<dbReference type="AlphaFoldDB" id="A0A5C7GFY6"/>
<keyword evidence="7" id="KW-1185">Reference proteome</keyword>
<name>A0A5C7GFY6_9FLAO</name>
<dbReference type="GO" id="GO:0016491">
    <property type="term" value="F:oxidoreductase activity"/>
    <property type="evidence" value="ECO:0007669"/>
    <property type="project" value="InterPro"/>
</dbReference>
<gene>
    <name evidence="6" type="ORF">FUA22_13815</name>
</gene>
<sequence>MKKLLFLTMAIAVIACKEEPKDYATLSGTITNKNSDSLVIRTRAGFTKTIKVSEDGTFKDTLKVEAGIYNLFDGTSYTNLFLENDADIKISLDAKEFNKSINYAGKGSETSSYLAKKALIQEKELTPDLLDLDEETFKTKVASVHDSFTELLDSSKNIDSTVAANEKDSFSKMQEGLLGMYQQQKAMASQFDDLKGQPSPTFENYENYKGGTTSLSDLKGKYVYVDVWATWCGPCKREIPFLKEVEEKYHGKNIEFVSISVDEGRGFKGDTPEARKAASIEGWKKMIAEKEMGGVQLLSDKAWKSDFVQGYKIMGIPRFILIDPNGNVVDANAPRPSSPKLIELFNDLKI</sequence>
<keyword evidence="2" id="KW-0201">Cytochrome c-type biogenesis</keyword>
<keyword evidence="3" id="KW-1015">Disulfide bond</keyword>
<dbReference type="Gene3D" id="3.40.30.10">
    <property type="entry name" value="Glutaredoxin"/>
    <property type="match status" value="1"/>
</dbReference>
<dbReference type="CDD" id="cd02966">
    <property type="entry name" value="TlpA_like_family"/>
    <property type="match status" value="1"/>
</dbReference>
<feature type="domain" description="Thioredoxin" evidence="5">
    <location>
        <begin position="193"/>
        <end position="350"/>
    </location>
</feature>
<comment type="caution">
    <text evidence="6">The sequence shown here is derived from an EMBL/GenBank/DDBJ whole genome shotgun (WGS) entry which is preliminary data.</text>
</comment>
<evidence type="ECO:0000256" key="1">
    <source>
        <dbReference type="ARBA" id="ARBA00004196"/>
    </source>
</evidence>
<dbReference type="PROSITE" id="PS51352">
    <property type="entry name" value="THIOREDOXIN_2"/>
    <property type="match status" value="1"/>
</dbReference>
<dbReference type="Proteomes" id="UP000321080">
    <property type="component" value="Unassembled WGS sequence"/>
</dbReference>
<dbReference type="GO" id="GO:0017004">
    <property type="term" value="P:cytochrome complex assembly"/>
    <property type="evidence" value="ECO:0007669"/>
    <property type="project" value="UniProtKB-KW"/>
</dbReference>
<proteinExistence type="predicted"/>
<evidence type="ECO:0000256" key="3">
    <source>
        <dbReference type="ARBA" id="ARBA00023157"/>
    </source>
</evidence>
<evidence type="ECO:0000259" key="5">
    <source>
        <dbReference type="PROSITE" id="PS51352"/>
    </source>
</evidence>
<evidence type="ECO:0000256" key="4">
    <source>
        <dbReference type="ARBA" id="ARBA00023284"/>
    </source>
</evidence>
<dbReference type="PANTHER" id="PTHR42852">
    <property type="entry name" value="THIOL:DISULFIDE INTERCHANGE PROTEIN DSBE"/>
    <property type="match status" value="1"/>
</dbReference>
<reference evidence="6 7" key="1">
    <citation type="submission" date="2019-08" db="EMBL/GenBank/DDBJ databases">
        <title>Seonamhaeicola sediminis sp. nov., isolated from marine sediment.</title>
        <authorList>
            <person name="Cao W.R."/>
        </authorList>
    </citation>
    <scope>NUCLEOTIDE SEQUENCE [LARGE SCALE GENOMIC DNA]</scope>
    <source>
        <strain evidence="6 7">1505</strain>
    </source>
</reference>
<dbReference type="Pfam" id="PF08534">
    <property type="entry name" value="Redoxin"/>
    <property type="match status" value="1"/>
</dbReference>
<dbReference type="RefSeq" id="WP_147769184.1">
    <property type="nucleotide sequence ID" value="NZ_VRKQ01000013.1"/>
</dbReference>
<evidence type="ECO:0000313" key="6">
    <source>
        <dbReference type="EMBL" id="TXG35993.1"/>
    </source>
</evidence>
<evidence type="ECO:0000256" key="2">
    <source>
        <dbReference type="ARBA" id="ARBA00022748"/>
    </source>
</evidence>
<comment type="subcellular location">
    <subcellularLocation>
        <location evidence="1">Cell envelope</location>
    </subcellularLocation>
</comment>
<keyword evidence="4" id="KW-0676">Redox-active center</keyword>
<dbReference type="SUPFAM" id="SSF52833">
    <property type="entry name" value="Thioredoxin-like"/>
    <property type="match status" value="1"/>
</dbReference>
<accession>A0A5C7GFY6</accession>
<organism evidence="6 7">
    <name type="scientific">Seonamhaeicola maritimus</name>
    <dbReference type="NCBI Taxonomy" id="2591822"/>
    <lineage>
        <taxon>Bacteria</taxon>
        <taxon>Pseudomonadati</taxon>
        <taxon>Bacteroidota</taxon>
        <taxon>Flavobacteriia</taxon>
        <taxon>Flavobacteriales</taxon>
        <taxon>Flavobacteriaceae</taxon>
    </lineage>
</organism>
<dbReference type="EMBL" id="VRKQ01000013">
    <property type="protein sequence ID" value="TXG35993.1"/>
    <property type="molecule type" value="Genomic_DNA"/>
</dbReference>
<dbReference type="OrthoDB" id="743079at2"/>